<dbReference type="Proteomes" id="UP001221898">
    <property type="component" value="Unassembled WGS sequence"/>
</dbReference>
<dbReference type="InterPro" id="IPR017452">
    <property type="entry name" value="GPCR_Rhodpsn_7TM"/>
</dbReference>
<dbReference type="PROSITE" id="PS50262">
    <property type="entry name" value="G_PROTEIN_RECEP_F1_2"/>
    <property type="match status" value="1"/>
</dbReference>
<dbReference type="SUPFAM" id="SSF81321">
    <property type="entry name" value="Family A G protein-coupled receptor-like"/>
    <property type="match status" value="1"/>
</dbReference>
<keyword evidence="5 11" id="KW-0297">G-protein coupled receptor</keyword>
<evidence type="ECO:0000256" key="12">
    <source>
        <dbReference type="SAM" id="MobiDB-lite"/>
    </source>
</evidence>
<feature type="compositionally biased region" description="Polar residues" evidence="12">
    <location>
        <begin position="371"/>
        <end position="381"/>
    </location>
</feature>
<evidence type="ECO:0000313" key="15">
    <source>
        <dbReference type="EMBL" id="KAJ8405207.1"/>
    </source>
</evidence>
<dbReference type="PANTHER" id="PTHR24238">
    <property type="entry name" value="G-PROTEIN COUPLED RECEPTOR"/>
    <property type="match status" value="1"/>
</dbReference>
<evidence type="ECO:0000256" key="3">
    <source>
        <dbReference type="ARBA" id="ARBA00022692"/>
    </source>
</evidence>
<evidence type="ECO:0000256" key="5">
    <source>
        <dbReference type="ARBA" id="ARBA00023040"/>
    </source>
</evidence>
<name>A0AAD7WQ61_9TELE</name>
<sequence>MEGPCPGLVDYFDLQSSVGNLSGWNGSCDYAYTLGSGDGGVLETGDRAHLTARIFIGVALAVIMLVCGLGNGLFITALVSHRKLRSVTNLLIANLAVSDLLVALVCCPFEMHYYVVQELSWSFGPLLCSAVTYLRSVSLYVSTDALLAIAMDRYLVIVRPLKPRMSSHRACCVLGTIWLLSLLVALPAAFFTTQTVFGSFSGPSSSKAYCVQIWTADKATLYKSYFLFLFLAHFLLPVLAMSGCYIQICHELWFKDLPGVQTEQIRRRLKGRRKTVLVLLGILVAYILCWTPYYSYSIIRDFFPELLVRVTHSVSLYYLVECIAMSNSVINTLFFILAKNKTGRYIRRALFHQCPPRPRPRPHTPERSTLEHQSTAQPISH</sequence>
<comment type="similarity">
    <text evidence="11">Belongs to the G-protein coupled receptor 1 family.</text>
</comment>
<keyword evidence="2" id="KW-1003">Cell membrane</keyword>
<evidence type="ECO:0000256" key="4">
    <source>
        <dbReference type="ARBA" id="ARBA00022989"/>
    </source>
</evidence>
<feature type="region of interest" description="Disordered" evidence="12">
    <location>
        <begin position="354"/>
        <end position="381"/>
    </location>
</feature>
<accession>A0AAD7WQ61</accession>
<comment type="subcellular location">
    <subcellularLocation>
        <location evidence="1">Cell membrane</location>
        <topology evidence="1">Multi-pass membrane protein</topology>
    </subcellularLocation>
</comment>
<dbReference type="GO" id="GO:0008188">
    <property type="term" value="F:neuropeptide receptor activity"/>
    <property type="evidence" value="ECO:0007669"/>
    <property type="project" value="TreeGrafter"/>
</dbReference>
<evidence type="ECO:0000256" key="13">
    <source>
        <dbReference type="SAM" id="Phobius"/>
    </source>
</evidence>
<evidence type="ECO:0000256" key="6">
    <source>
        <dbReference type="ARBA" id="ARBA00023136"/>
    </source>
</evidence>
<evidence type="ECO:0000256" key="2">
    <source>
        <dbReference type="ARBA" id="ARBA00022475"/>
    </source>
</evidence>
<evidence type="ECO:0000259" key="14">
    <source>
        <dbReference type="PROSITE" id="PS50262"/>
    </source>
</evidence>
<evidence type="ECO:0000256" key="9">
    <source>
        <dbReference type="ARBA" id="ARBA00023180"/>
    </source>
</evidence>
<dbReference type="Gene3D" id="1.20.1070.10">
    <property type="entry name" value="Rhodopsin 7-helix transmembrane proteins"/>
    <property type="match status" value="1"/>
</dbReference>
<dbReference type="AlphaFoldDB" id="A0AAD7WQ61"/>
<feature type="transmembrane region" description="Helical" evidence="13">
    <location>
        <begin position="276"/>
        <end position="296"/>
    </location>
</feature>
<keyword evidence="6 13" id="KW-0472">Membrane</keyword>
<organism evidence="15 16">
    <name type="scientific">Aldrovandia affinis</name>
    <dbReference type="NCBI Taxonomy" id="143900"/>
    <lineage>
        <taxon>Eukaryota</taxon>
        <taxon>Metazoa</taxon>
        <taxon>Chordata</taxon>
        <taxon>Craniata</taxon>
        <taxon>Vertebrata</taxon>
        <taxon>Euteleostomi</taxon>
        <taxon>Actinopterygii</taxon>
        <taxon>Neopterygii</taxon>
        <taxon>Teleostei</taxon>
        <taxon>Notacanthiformes</taxon>
        <taxon>Halosauridae</taxon>
        <taxon>Aldrovandia</taxon>
    </lineage>
</organism>
<reference evidence="15" key="1">
    <citation type="journal article" date="2023" name="Science">
        <title>Genome structures resolve the early diversification of teleost fishes.</title>
        <authorList>
            <person name="Parey E."/>
            <person name="Louis A."/>
            <person name="Montfort J."/>
            <person name="Bouchez O."/>
            <person name="Roques C."/>
            <person name="Iampietro C."/>
            <person name="Lluch J."/>
            <person name="Castinel A."/>
            <person name="Donnadieu C."/>
            <person name="Desvignes T."/>
            <person name="Floi Bucao C."/>
            <person name="Jouanno E."/>
            <person name="Wen M."/>
            <person name="Mejri S."/>
            <person name="Dirks R."/>
            <person name="Jansen H."/>
            <person name="Henkel C."/>
            <person name="Chen W.J."/>
            <person name="Zahm M."/>
            <person name="Cabau C."/>
            <person name="Klopp C."/>
            <person name="Thompson A.W."/>
            <person name="Robinson-Rechavi M."/>
            <person name="Braasch I."/>
            <person name="Lecointre G."/>
            <person name="Bobe J."/>
            <person name="Postlethwait J.H."/>
            <person name="Berthelot C."/>
            <person name="Roest Crollius H."/>
            <person name="Guiguen Y."/>
        </authorList>
    </citation>
    <scope>NUCLEOTIDE SEQUENCE</scope>
    <source>
        <tissue evidence="15">Blood</tissue>
    </source>
</reference>
<evidence type="ECO:0000256" key="8">
    <source>
        <dbReference type="ARBA" id="ARBA00023170"/>
    </source>
</evidence>
<feature type="transmembrane region" description="Helical" evidence="13">
    <location>
        <begin position="91"/>
        <end position="111"/>
    </location>
</feature>
<feature type="transmembrane region" description="Helical" evidence="13">
    <location>
        <begin position="170"/>
        <end position="191"/>
    </location>
</feature>
<proteinExistence type="inferred from homology"/>
<dbReference type="PROSITE" id="PS00237">
    <property type="entry name" value="G_PROTEIN_RECEP_F1_1"/>
    <property type="match status" value="1"/>
</dbReference>
<gene>
    <name evidence="15" type="ORF">AAFF_G00321980</name>
</gene>
<dbReference type="PANTHER" id="PTHR24238:SF74">
    <property type="entry name" value="PROKINETICIN RECEPTOR 2"/>
    <property type="match status" value="1"/>
</dbReference>
<feature type="transmembrane region" description="Helical" evidence="13">
    <location>
        <begin position="123"/>
        <end position="149"/>
    </location>
</feature>
<dbReference type="InterPro" id="IPR000276">
    <property type="entry name" value="GPCR_Rhodpsn"/>
</dbReference>
<keyword evidence="10 11" id="KW-0807">Transducer</keyword>
<dbReference type="FunFam" id="1.20.1070.10:FF:000069">
    <property type="entry name" value="Prokineticin receptor 2"/>
    <property type="match status" value="1"/>
</dbReference>
<evidence type="ECO:0000256" key="11">
    <source>
        <dbReference type="RuleBase" id="RU000688"/>
    </source>
</evidence>
<evidence type="ECO:0000256" key="7">
    <source>
        <dbReference type="ARBA" id="ARBA00023157"/>
    </source>
</evidence>
<dbReference type="Pfam" id="PF00001">
    <property type="entry name" value="7tm_1"/>
    <property type="match status" value="1"/>
</dbReference>
<evidence type="ECO:0000313" key="16">
    <source>
        <dbReference type="Proteomes" id="UP001221898"/>
    </source>
</evidence>
<feature type="transmembrane region" description="Helical" evidence="13">
    <location>
        <begin position="225"/>
        <end position="246"/>
    </location>
</feature>
<keyword evidence="9" id="KW-0325">Glycoprotein</keyword>
<keyword evidence="7" id="KW-1015">Disulfide bond</keyword>
<dbReference type="EMBL" id="JAINUG010000049">
    <property type="protein sequence ID" value="KAJ8405207.1"/>
    <property type="molecule type" value="Genomic_DNA"/>
</dbReference>
<keyword evidence="3 11" id="KW-0812">Transmembrane</keyword>
<dbReference type="GO" id="GO:0005886">
    <property type="term" value="C:plasma membrane"/>
    <property type="evidence" value="ECO:0007669"/>
    <property type="project" value="UniProtKB-SubCell"/>
</dbReference>
<feature type="domain" description="G-protein coupled receptors family 1 profile" evidence="14">
    <location>
        <begin position="70"/>
        <end position="335"/>
    </location>
</feature>
<feature type="transmembrane region" description="Helical" evidence="13">
    <location>
        <begin position="54"/>
        <end position="79"/>
    </location>
</feature>
<dbReference type="PRINTS" id="PR00237">
    <property type="entry name" value="GPCRRHODOPSN"/>
</dbReference>
<protein>
    <recommendedName>
        <fullName evidence="14">G-protein coupled receptors family 1 profile domain-containing protein</fullName>
    </recommendedName>
</protein>
<keyword evidence="8 11" id="KW-0675">Receptor</keyword>
<keyword evidence="16" id="KW-1185">Reference proteome</keyword>
<comment type="caution">
    <text evidence="15">The sequence shown here is derived from an EMBL/GenBank/DDBJ whole genome shotgun (WGS) entry which is preliminary data.</text>
</comment>
<evidence type="ECO:0000256" key="1">
    <source>
        <dbReference type="ARBA" id="ARBA00004651"/>
    </source>
</evidence>
<keyword evidence="4 13" id="KW-1133">Transmembrane helix</keyword>
<feature type="transmembrane region" description="Helical" evidence="13">
    <location>
        <begin position="316"/>
        <end position="338"/>
    </location>
</feature>
<evidence type="ECO:0000256" key="10">
    <source>
        <dbReference type="ARBA" id="ARBA00023224"/>
    </source>
</evidence>